<evidence type="ECO:0000256" key="3">
    <source>
        <dbReference type="ARBA" id="ARBA00022692"/>
    </source>
</evidence>
<sequence>MALIDLGNTLFTIILVLAIILIFAKGVVIVQPYQQALEIRLGQYKGRLNPGFRWVIPFITDIIKIDLRTQVMDVPRQEVITKDNSPTNVDAIVYVRVVDPEKSAFEVSDFRMATVALAQTSLRGIIGDMELDEILYNREMINTRLRDILDRETDQWGVKVERVEIKEVDPVGAVKNAMTEQTAAERERRAAILRADGEKRSAILTAEGKRQSMILEAEGDRQSKILRAEGDRKSRILQSQGEAQGLRILSLGSRALDRKAITVLSLDALKQMADGQATKIIFPFELSGLIKQSAKFLGEEAEILVDEDWKNIDLDESILGKSPAEEGIEDATEYVKEIERKIKTLEDPTTPVNLDATVKPSEPPRTERE</sequence>
<comment type="subcellular location">
    <subcellularLocation>
        <location evidence="1">Membrane</location>
        <topology evidence="1">Single-pass membrane protein</topology>
    </subcellularLocation>
</comment>
<dbReference type="InterPro" id="IPR043202">
    <property type="entry name" value="Band-7_stomatin-like"/>
</dbReference>
<name>A0A9Q4PY54_9EURY</name>
<dbReference type="InterPro" id="IPR001107">
    <property type="entry name" value="Band_7"/>
</dbReference>
<dbReference type="InterPro" id="IPR036013">
    <property type="entry name" value="Band_7/SPFH_dom_sf"/>
</dbReference>
<dbReference type="SUPFAM" id="SSF117892">
    <property type="entry name" value="Band 7/SPFH domain"/>
    <property type="match status" value="1"/>
</dbReference>
<keyword evidence="5 7" id="KW-0472">Membrane</keyword>
<dbReference type="InterPro" id="IPR018080">
    <property type="entry name" value="Band_7/stomatin-like_CS"/>
</dbReference>
<dbReference type="GO" id="GO:0005886">
    <property type="term" value="C:plasma membrane"/>
    <property type="evidence" value="ECO:0007669"/>
    <property type="project" value="InterPro"/>
</dbReference>
<dbReference type="GO" id="GO:0098552">
    <property type="term" value="C:side of membrane"/>
    <property type="evidence" value="ECO:0007669"/>
    <property type="project" value="UniProtKB-ARBA"/>
</dbReference>
<gene>
    <name evidence="9" type="ORF">L0665_05295</name>
</gene>
<evidence type="ECO:0000256" key="6">
    <source>
        <dbReference type="SAM" id="MobiDB-lite"/>
    </source>
</evidence>
<comment type="caution">
    <text evidence="9">The sequence shown here is derived from an EMBL/GenBank/DDBJ whole genome shotgun (WGS) entry which is preliminary data.</text>
</comment>
<dbReference type="Pfam" id="PF01145">
    <property type="entry name" value="Band_7"/>
    <property type="match status" value="1"/>
</dbReference>
<dbReference type="PRINTS" id="PR00721">
    <property type="entry name" value="STOMATIN"/>
</dbReference>
<dbReference type="FunFam" id="3.30.479.30:FF:000004">
    <property type="entry name" value="Putative membrane protease family, stomatin"/>
    <property type="match status" value="1"/>
</dbReference>
<evidence type="ECO:0000256" key="4">
    <source>
        <dbReference type="ARBA" id="ARBA00022989"/>
    </source>
</evidence>
<dbReference type="AlphaFoldDB" id="A0A9Q4PY54"/>
<dbReference type="Proteomes" id="UP001143747">
    <property type="component" value="Unassembled WGS sequence"/>
</dbReference>
<dbReference type="RefSeq" id="WP_274924661.1">
    <property type="nucleotide sequence ID" value="NZ_JAKELO010000002.1"/>
</dbReference>
<organism evidence="9 10">
    <name type="scientific">Methanogenium marinum</name>
    <dbReference type="NCBI Taxonomy" id="348610"/>
    <lineage>
        <taxon>Archaea</taxon>
        <taxon>Methanobacteriati</taxon>
        <taxon>Methanobacteriota</taxon>
        <taxon>Stenosarchaea group</taxon>
        <taxon>Methanomicrobia</taxon>
        <taxon>Methanomicrobiales</taxon>
        <taxon>Methanomicrobiaceae</taxon>
        <taxon>Methanogenium</taxon>
    </lineage>
</organism>
<feature type="region of interest" description="Disordered" evidence="6">
    <location>
        <begin position="346"/>
        <end position="369"/>
    </location>
</feature>
<evidence type="ECO:0000313" key="9">
    <source>
        <dbReference type="EMBL" id="MDE4908023.1"/>
    </source>
</evidence>
<dbReference type="EMBL" id="JAKELO010000002">
    <property type="protein sequence ID" value="MDE4908023.1"/>
    <property type="molecule type" value="Genomic_DNA"/>
</dbReference>
<evidence type="ECO:0000313" key="10">
    <source>
        <dbReference type="Proteomes" id="UP001143747"/>
    </source>
</evidence>
<protein>
    <submittedName>
        <fullName evidence="9">SPFH/Band 7/PHB domain protein</fullName>
    </submittedName>
</protein>
<accession>A0A9Q4PY54</accession>
<feature type="transmembrane region" description="Helical" evidence="7">
    <location>
        <begin position="6"/>
        <end position="30"/>
    </location>
</feature>
<dbReference type="PANTHER" id="PTHR10264:SF19">
    <property type="entry name" value="AT06885P-RELATED"/>
    <property type="match status" value="1"/>
</dbReference>
<comment type="similarity">
    <text evidence="2">Belongs to the band 7/mec-2 family.</text>
</comment>
<dbReference type="SMART" id="SM00244">
    <property type="entry name" value="PHB"/>
    <property type="match status" value="1"/>
</dbReference>
<evidence type="ECO:0000259" key="8">
    <source>
        <dbReference type="SMART" id="SM00244"/>
    </source>
</evidence>
<feature type="domain" description="Band 7" evidence="8">
    <location>
        <begin position="25"/>
        <end position="182"/>
    </location>
</feature>
<evidence type="ECO:0000256" key="2">
    <source>
        <dbReference type="ARBA" id="ARBA00008164"/>
    </source>
</evidence>
<dbReference type="InterPro" id="IPR001972">
    <property type="entry name" value="Stomatin_HflK_fam"/>
</dbReference>
<keyword evidence="3 7" id="KW-0812">Transmembrane</keyword>
<evidence type="ECO:0000256" key="1">
    <source>
        <dbReference type="ARBA" id="ARBA00004167"/>
    </source>
</evidence>
<dbReference type="PANTHER" id="PTHR10264">
    <property type="entry name" value="BAND 7 PROTEIN-RELATED"/>
    <property type="match status" value="1"/>
</dbReference>
<evidence type="ECO:0000256" key="5">
    <source>
        <dbReference type="ARBA" id="ARBA00023136"/>
    </source>
</evidence>
<keyword evidence="4 7" id="KW-1133">Transmembrane helix</keyword>
<evidence type="ECO:0000256" key="7">
    <source>
        <dbReference type="SAM" id="Phobius"/>
    </source>
</evidence>
<proteinExistence type="inferred from homology"/>
<dbReference type="Gene3D" id="3.30.479.30">
    <property type="entry name" value="Band 7 domain"/>
    <property type="match status" value="1"/>
</dbReference>
<dbReference type="PROSITE" id="PS01270">
    <property type="entry name" value="BAND_7"/>
    <property type="match status" value="1"/>
</dbReference>
<keyword evidence="10" id="KW-1185">Reference proteome</keyword>
<reference evidence="9" key="1">
    <citation type="submission" date="2022-01" db="EMBL/GenBank/DDBJ databases">
        <title>Draft genome of Methanogenium marinum DSM 15558.</title>
        <authorList>
            <person name="Chen S.-C."/>
            <person name="You Y.-T."/>
        </authorList>
    </citation>
    <scope>NUCLEOTIDE SEQUENCE</scope>
    <source>
        <strain evidence="9">DSM 15558</strain>
    </source>
</reference>